<accession>A0ABP1BUE6</accession>
<organism evidence="1 2">
    <name type="scientific">Sphagnum jensenii</name>
    <dbReference type="NCBI Taxonomy" id="128206"/>
    <lineage>
        <taxon>Eukaryota</taxon>
        <taxon>Viridiplantae</taxon>
        <taxon>Streptophyta</taxon>
        <taxon>Embryophyta</taxon>
        <taxon>Bryophyta</taxon>
        <taxon>Sphagnophytina</taxon>
        <taxon>Sphagnopsida</taxon>
        <taxon>Sphagnales</taxon>
        <taxon>Sphagnaceae</taxon>
        <taxon>Sphagnum</taxon>
    </lineage>
</organism>
<dbReference type="Proteomes" id="UP001497522">
    <property type="component" value="Chromosome 7"/>
</dbReference>
<feature type="non-terminal residue" evidence="1">
    <location>
        <position position="1"/>
    </location>
</feature>
<name>A0ABP1BUE6_9BRYO</name>
<keyword evidence="2" id="KW-1185">Reference proteome</keyword>
<evidence type="ECO:0000313" key="1">
    <source>
        <dbReference type="EMBL" id="CAK9879635.1"/>
    </source>
</evidence>
<dbReference type="EMBL" id="OZ023708">
    <property type="protein sequence ID" value="CAK9879635.1"/>
    <property type="molecule type" value="Genomic_DNA"/>
</dbReference>
<feature type="non-terminal residue" evidence="1">
    <location>
        <position position="52"/>
    </location>
</feature>
<sequence length="52" mass="5896">MLKRNSKSIQMDVLVCTSPLGKWAKPLCAKVACYFLYRNSCLLLLCNISMQV</sequence>
<evidence type="ECO:0000313" key="2">
    <source>
        <dbReference type="Proteomes" id="UP001497522"/>
    </source>
</evidence>
<protein>
    <submittedName>
        <fullName evidence="1">Uncharacterized protein</fullName>
    </submittedName>
</protein>
<proteinExistence type="predicted"/>
<reference evidence="1" key="1">
    <citation type="submission" date="2024-03" db="EMBL/GenBank/DDBJ databases">
        <authorList>
            <consortium name="ELIXIR-Norway"/>
            <consortium name="Elixir Norway"/>
        </authorList>
    </citation>
    <scope>NUCLEOTIDE SEQUENCE</scope>
</reference>
<gene>
    <name evidence="1" type="ORF">CSSPJE1EN2_LOCUS21124</name>
</gene>